<evidence type="ECO:0000256" key="2">
    <source>
        <dbReference type="ARBA" id="ARBA00005504"/>
    </source>
</evidence>
<comment type="similarity">
    <text evidence="2">Belongs to the NifH/BchL/ChlL family.</text>
</comment>
<dbReference type="EMBL" id="HQ224329">
    <property type="protein sequence ID" value="ADX43589.1"/>
    <property type="molecule type" value="Genomic_DNA"/>
</dbReference>
<gene>
    <name evidence="8" type="primary">nifH</name>
</gene>
<dbReference type="PANTHER" id="PTHR42864">
    <property type="entry name" value="LIGHT-INDEPENDENT PROTOCHLOROPHYLLIDE REDUCTASE IRON-SULFUR ATP-BINDING PROTEIN"/>
    <property type="match status" value="1"/>
</dbReference>
<feature type="non-terminal residue" evidence="8">
    <location>
        <position position="131"/>
    </location>
</feature>
<dbReference type="Gene3D" id="3.40.50.300">
    <property type="entry name" value="P-loop containing nucleotide triphosphate hydrolases"/>
    <property type="match status" value="1"/>
</dbReference>
<keyword evidence="5" id="KW-0067">ATP-binding</keyword>
<dbReference type="PROSITE" id="PS51026">
    <property type="entry name" value="NIFH_FRXC_3"/>
    <property type="match status" value="1"/>
</dbReference>
<organism evidence="8">
    <name type="scientific">uncultured microorganism</name>
    <dbReference type="NCBI Taxonomy" id="358574"/>
    <lineage>
        <taxon>unclassified sequences</taxon>
        <taxon>environmental samples</taxon>
    </lineage>
</organism>
<dbReference type="PRINTS" id="PR00091">
    <property type="entry name" value="NITROGNASEII"/>
</dbReference>
<dbReference type="SUPFAM" id="SSF52540">
    <property type="entry name" value="P-loop containing nucleoside triphosphate hydrolases"/>
    <property type="match status" value="1"/>
</dbReference>
<reference evidence="8" key="1">
    <citation type="journal article" date="2013" name="Appl. Environ. Microbiol.">
        <title>Environment-Dependent Distribution of the Sediment nifH-Harboring Microbiota in the Northern South China Sea.</title>
        <authorList>
            <person name="Dang H."/>
            <person name="Yang J."/>
            <person name="Li J."/>
            <person name="Luan X."/>
            <person name="Zhang Y."/>
            <person name="Gu G."/>
            <person name="Xue R."/>
            <person name="Zong M."/>
            <person name="Klotz M.G."/>
        </authorList>
    </citation>
    <scope>NUCLEOTIDE SEQUENCE</scope>
</reference>
<keyword evidence="3" id="KW-0479">Metal-binding</keyword>
<dbReference type="GO" id="GO:0016491">
    <property type="term" value="F:oxidoreductase activity"/>
    <property type="evidence" value="ECO:0007669"/>
    <property type="project" value="InterPro"/>
</dbReference>
<name>F1CBN9_9ZZZZ</name>
<dbReference type="GO" id="GO:0051536">
    <property type="term" value="F:iron-sulfur cluster binding"/>
    <property type="evidence" value="ECO:0007669"/>
    <property type="project" value="UniProtKB-KW"/>
</dbReference>
<proteinExistence type="inferred from homology"/>
<evidence type="ECO:0000256" key="5">
    <source>
        <dbReference type="ARBA" id="ARBA00022840"/>
    </source>
</evidence>
<feature type="non-terminal residue" evidence="8">
    <location>
        <position position="1"/>
    </location>
</feature>
<dbReference type="AlphaFoldDB" id="F1CBN9"/>
<sequence length="131" mass="13131">GKGGIGKSTVAANVAVAFAEMGLKVFQMGCSPKVDSTSLLYGGKIIEHDILGHLKGGAAGAKGLQECIVEGYQGVLCAESGGPEPATGCAGKGVSYALDVLSNLRILEKLGVDMVIYGVIGDVVCGGFAMP</sequence>
<keyword evidence="4" id="KW-0547">Nucleotide-binding</keyword>
<evidence type="ECO:0000313" key="8">
    <source>
        <dbReference type="EMBL" id="ADX43589.1"/>
    </source>
</evidence>
<evidence type="ECO:0000256" key="7">
    <source>
        <dbReference type="ARBA" id="ARBA00023014"/>
    </source>
</evidence>
<comment type="cofactor">
    <cofactor evidence="1">
        <name>[4Fe-4S] cluster</name>
        <dbReference type="ChEBI" id="CHEBI:49883"/>
    </cofactor>
</comment>
<accession>F1CBN9</accession>
<evidence type="ECO:0000256" key="4">
    <source>
        <dbReference type="ARBA" id="ARBA00022741"/>
    </source>
</evidence>
<dbReference type="GO" id="GO:0046872">
    <property type="term" value="F:metal ion binding"/>
    <property type="evidence" value="ECO:0007669"/>
    <property type="project" value="UniProtKB-KW"/>
</dbReference>
<keyword evidence="6" id="KW-0408">Iron</keyword>
<evidence type="ECO:0000256" key="3">
    <source>
        <dbReference type="ARBA" id="ARBA00022723"/>
    </source>
</evidence>
<dbReference type="InterPro" id="IPR000392">
    <property type="entry name" value="NifH/frxC"/>
</dbReference>
<dbReference type="GO" id="GO:0005524">
    <property type="term" value="F:ATP binding"/>
    <property type="evidence" value="ECO:0007669"/>
    <property type="project" value="UniProtKB-KW"/>
</dbReference>
<dbReference type="PANTHER" id="PTHR42864:SF2">
    <property type="entry name" value="LIGHT-INDEPENDENT PROTOCHLOROPHYLLIDE REDUCTASE IRON-SULFUR ATP-BINDING PROTEIN"/>
    <property type="match status" value="1"/>
</dbReference>
<dbReference type="PROSITE" id="PS00746">
    <property type="entry name" value="NIFH_FRXC_1"/>
    <property type="match status" value="1"/>
</dbReference>
<dbReference type="Pfam" id="PF00142">
    <property type="entry name" value="Fer4_NifH"/>
    <property type="match status" value="1"/>
</dbReference>
<keyword evidence="7" id="KW-0411">Iron-sulfur</keyword>
<dbReference type="InterPro" id="IPR030655">
    <property type="entry name" value="NifH/chlL_CS"/>
</dbReference>
<dbReference type="InterPro" id="IPR027417">
    <property type="entry name" value="P-loop_NTPase"/>
</dbReference>
<protein>
    <submittedName>
        <fullName evidence="8">Putative nitrogenase reductase</fullName>
    </submittedName>
</protein>
<evidence type="ECO:0000256" key="1">
    <source>
        <dbReference type="ARBA" id="ARBA00001966"/>
    </source>
</evidence>
<evidence type="ECO:0000256" key="6">
    <source>
        <dbReference type="ARBA" id="ARBA00023004"/>
    </source>
</evidence>